<dbReference type="Proteomes" id="UP000612956">
    <property type="component" value="Unassembled WGS sequence"/>
</dbReference>
<evidence type="ECO:0000313" key="3">
    <source>
        <dbReference type="Proteomes" id="UP000612956"/>
    </source>
</evidence>
<accession>A0A917VE51</accession>
<gene>
    <name evidence="2" type="ORF">GCM10011591_46690</name>
</gene>
<keyword evidence="3" id="KW-1185">Reference proteome</keyword>
<reference evidence="2" key="1">
    <citation type="journal article" date="2014" name="Int. J. Syst. Evol. Microbiol.">
        <title>Complete genome sequence of Corynebacterium casei LMG S-19264T (=DSM 44701T), isolated from a smear-ripened cheese.</title>
        <authorList>
            <consortium name="US DOE Joint Genome Institute (JGI-PGF)"/>
            <person name="Walter F."/>
            <person name="Albersmeier A."/>
            <person name="Kalinowski J."/>
            <person name="Ruckert C."/>
        </authorList>
    </citation>
    <scope>NUCLEOTIDE SEQUENCE</scope>
    <source>
        <strain evidence="2">CGMCC 4.7278</strain>
    </source>
</reference>
<dbReference type="AlphaFoldDB" id="A0A917VE51"/>
<proteinExistence type="predicted"/>
<reference evidence="2" key="2">
    <citation type="submission" date="2020-09" db="EMBL/GenBank/DDBJ databases">
        <authorList>
            <person name="Sun Q."/>
            <person name="Zhou Y."/>
        </authorList>
    </citation>
    <scope>NUCLEOTIDE SEQUENCE</scope>
    <source>
        <strain evidence="2">CGMCC 4.7278</strain>
    </source>
</reference>
<name>A0A917VE51_9NOCA</name>
<evidence type="ECO:0000313" key="2">
    <source>
        <dbReference type="EMBL" id="GGK69216.1"/>
    </source>
</evidence>
<protein>
    <submittedName>
        <fullName evidence="2">Uncharacterized protein</fullName>
    </submittedName>
</protein>
<organism evidence="2 3">
    <name type="scientific">Nocardia camponoti</name>
    <dbReference type="NCBI Taxonomy" id="1616106"/>
    <lineage>
        <taxon>Bacteria</taxon>
        <taxon>Bacillati</taxon>
        <taxon>Actinomycetota</taxon>
        <taxon>Actinomycetes</taxon>
        <taxon>Mycobacteriales</taxon>
        <taxon>Nocardiaceae</taxon>
        <taxon>Nocardia</taxon>
    </lineage>
</organism>
<sequence length="82" mass="9158">MTTLPTQEVIFLNAADAADCAALALSDVRDWLNSDWSDSKPLTDEAADARAAVRKRLESIKDEIRELEQQLRSGATSLRNRR</sequence>
<feature type="coiled-coil region" evidence="1">
    <location>
        <begin position="50"/>
        <end position="77"/>
    </location>
</feature>
<dbReference type="EMBL" id="BMMW01000007">
    <property type="protein sequence ID" value="GGK69216.1"/>
    <property type="molecule type" value="Genomic_DNA"/>
</dbReference>
<dbReference type="RefSeq" id="WP_188831229.1">
    <property type="nucleotide sequence ID" value="NZ_BMMW01000007.1"/>
</dbReference>
<evidence type="ECO:0000256" key="1">
    <source>
        <dbReference type="SAM" id="Coils"/>
    </source>
</evidence>
<keyword evidence="1" id="KW-0175">Coiled coil</keyword>
<comment type="caution">
    <text evidence="2">The sequence shown here is derived from an EMBL/GenBank/DDBJ whole genome shotgun (WGS) entry which is preliminary data.</text>
</comment>